<proteinExistence type="predicted"/>
<gene>
    <name evidence="2" type="ORF">METUNv1_01395</name>
</gene>
<evidence type="ECO:0000256" key="1">
    <source>
        <dbReference type="SAM" id="MobiDB-lite"/>
    </source>
</evidence>
<organism evidence="2 3">
    <name type="scientific">Methyloversatilis universalis (strain ATCC BAA-1314 / DSM 25237 / JCM 13912 / CCUG 52030 / FAM5)</name>
    <dbReference type="NCBI Taxonomy" id="1000565"/>
    <lineage>
        <taxon>Bacteria</taxon>
        <taxon>Pseudomonadati</taxon>
        <taxon>Pseudomonadota</taxon>
        <taxon>Betaproteobacteria</taxon>
        <taxon>Nitrosomonadales</taxon>
        <taxon>Sterolibacteriaceae</taxon>
        <taxon>Methyloversatilis</taxon>
    </lineage>
</organism>
<keyword evidence="3" id="KW-1185">Reference proteome</keyword>
<protein>
    <submittedName>
        <fullName evidence="2">Uncharacterized protein</fullName>
    </submittedName>
</protein>
<evidence type="ECO:0000313" key="3">
    <source>
        <dbReference type="Proteomes" id="UP000005019"/>
    </source>
</evidence>
<name>F5RB18_METUF</name>
<dbReference type="AlphaFoldDB" id="F5RB18"/>
<accession>F5RB18</accession>
<dbReference type="EMBL" id="AFHG01000041">
    <property type="protein sequence ID" value="EGK72279.1"/>
    <property type="molecule type" value="Genomic_DNA"/>
</dbReference>
<evidence type="ECO:0000313" key="2">
    <source>
        <dbReference type="EMBL" id="EGK72279.1"/>
    </source>
</evidence>
<reference evidence="2 3" key="1">
    <citation type="journal article" date="2011" name="J. Bacteriol.">
        <title>Genome sequence of Methyloversatilis universalis FAM5T, a methylotrophic representative of the order Rhodocyclales.</title>
        <authorList>
            <person name="Kittichotirat W."/>
            <person name="Good N.M."/>
            <person name="Hall R."/>
            <person name="Bringel F."/>
            <person name="Lajus A."/>
            <person name="Medigue C."/>
            <person name="Smalley N.E."/>
            <person name="Beck D."/>
            <person name="Bumgarner R."/>
            <person name="Vuilleumier S."/>
            <person name="Kalyuzhnaya M.G."/>
        </authorList>
    </citation>
    <scope>NUCLEOTIDE SEQUENCE [LARGE SCALE GENOMIC DNA]</scope>
    <source>
        <strain evidence="3">ATCC BAA-1314 / JCM 13912 / FAM5</strain>
    </source>
</reference>
<comment type="caution">
    <text evidence="2">The sequence shown here is derived from an EMBL/GenBank/DDBJ whole genome shotgun (WGS) entry which is preliminary data.</text>
</comment>
<dbReference type="Proteomes" id="UP000005019">
    <property type="component" value="Unassembled WGS sequence"/>
</dbReference>
<sequence length="94" mass="10515">MATTEHTSANHRPKDDDITPPLVLTACNERTALSRRPRKQRATLWAAGQPPLRRLTWYVIRTPGSVRLQAVRLRPGQPANGGSVRGTLSFFRLT</sequence>
<feature type="region of interest" description="Disordered" evidence="1">
    <location>
        <begin position="1"/>
        <end position="21"/>
    </location>
</feature>